<evidence type="ECO:0000256" key="17">
    <source>
        <dbReference type="PROSITE-ProRule" id="PRU10141"/>
    </source>
</evidence>
<dbReference type="Proteomes" id="UP000238479">
    <property type="component" value="Chromosome 6"/>
</dbReference>
<dbReference type="GO" id="GO:0005524">
    <property type="term" value="F:ATP binding"/>
    <property type="evidence" value="ECO:0007669"/>
    <property type="project" value="UniProtKB-UniRule"/>
</dbReference>
<comment type="subcellular location">
    <subcellularLocation>
        <location evidence="1">Membrane</location>
        <topology evidence="1">Single-pass membrane protein</topology>
    </subcellularLocation>
</comment>
<dbReference type="AlphaFoldDB" id="A0A2P6PKY2"/>
<evidence type="ECO:0000256" key="6">
    <source>
        <dbReference type="ARBA" id="ARBA00022679"/>
    </source>
</evidence>
<evidence type="ECO:0000256" key="8">
    <source>
        <dbReference type="ARBA" id="ARBA00022737"/>
    </source>
</evidence>
<dbReference type="Gramene" id="PRQ22579">
    <property type="protein sequence ID" value="PRQ22579"/>
    <property type="gene ID" value="RchiOBHm_Chr6g0251871"/>
</dbReference>
<dbReference type="Gene3D" id="3.30.200.20">
    <property type="entry name" value="Phosphorylase Kinase, domain 1"/>
    <property type="match status" value="1"/>
</dbReference>
<keyword evidence="8" id="KW-0677">Repeat</keyword>
<comment type="catalytic activity">
    <reaction evidence="16">
        <text>L-seryl-[protein] + ATP = O-phospho-L-seryl-[protein] + ADP + H(+)</text>
        <dbReference type="Rhea" id="RHEA:17989"/>
        <dbReference type="Rhea" id="RHEA-COMP:9863"/>
        <dbReference type="Rhea" id="RHEA-COMP:11604"/>
        <dbReference type="ChEBI" id="CHEBI:15378"/>
        <dbReference type="ChEBI" id="CHEBI:29999"/>
        <dbReference type="ChEBI" id="CHEBI:30616"/>
        <dbReference type="ChEBI" id="CHEBI:83421"/>
        <dbReference type="ChEBI" id="CHEBI:456216"/>
        <dbReference type="EC" id="2.7.11.1"/>
    </reaction>
</comment>
<dbReference type="FunFam" id="1.10.510.10:FF:001023">
    <property type="entry name" value="Os07g0541700 protein"/>
    <property type="match status" value="1"/>
</dbReference>
<dbReference type="PROSITE" id="PS00107">
    <property type="entry name" value="PROTEIN_KINASE_ATP"/>
    <property type="match status" value="1"/>
</dbReference>
<dbReference type="Gene3D" id="3.80.10.10">
    <property type="entry name" value="Ribonuclease Inhibitor"/>
    <property type="match status" value="1"/>
</dbReference>
<dbReference type="PROSITE" id="PS50011">
    <property type="entry name" value="PROTEIN_KINASE_DOM"/>
    <property type="match status" value="1"/>
</dbReference>
<keyword evidence="14" id="KW-0325">Glycoprotein</keyword>
<evidence type="ECO:0000256" key="16">
    <source>
        <dbReference type="ARBA" id="ARBA00048679"/>
    </source>
</evidence>
<feature type="binding site" evidence="17">
    <location>
        <position position="248"/>
    </location>
    <ligand>
        <name>ATP</name>
        <dbReference type="ChEBI" id="CHEBI:30616"/>
    </ligand>
</feature>
<keyword evidence="11 17" id="KW-0067">ATP-binding</keyword>
<evidence type="ECO:0000256" key="14">
    <source>
        <dbReference type="ARBA" id="ARBA00023180"/>
    </source>
</evidence>
<dbReference type="OMA" id="NSMICES"/>
<dbReference type="InterPro" id="IPR017441">
    <property type="entry name" value="Protein_kinase_ATP_BS"/>
</dbReference>
<keyword evidence="12 18" id="KW-1133">Transmembrane helix</keyword>
<dbReference type="InterPro" id="IPR032675">
    <property type="entry name" value="LRR_dom_sf"/>
</dbReference>
<keyword evidence="13 18" id="KW-0472">Membrane</keyword>
<dbReference type="GO" id="GO:0016020">
    <property type="term" value="C:membrane"/>
    <property type="evidence" value="ECO:0007669"/>
    <property type="project" value="UniProtKB-SubCell"/>
</dbReference>
<comment type="catalytic activity">
    <reaction evidence="15">
        <text>L-threonyl-[protein] + ATP = O-phospho-L-threonyl-[protein] + ADP + H(+)</text>
        <dbReference type="Rhea" id="RHEA:46608"/>
        <dbReference type="Rhea" id="RHEA-COMP:11060"/>
        <dbReference type="Rhea" id="RHEA-COMP:11605"/>
        <dbReference type="ChEBI" id="CHEBI:15378"/>
        <dbReference type="ChEBI" id="CHEBI:30013"/>
        <dbReference type="ChEBI" id="CHEBI:30616"/>
        <dbReference type="ChEBI" id="CHEBI:61977"/>
        <dbReference type="ChEBI" id="CHEBI:456216"/>
        <dbReference type="EC" id="2.7.11.1"/>
    </reaction>
</comment>
<feature type="domain" description="Protein kinase" evidence="19">
    <location>
        <begin position="220"/>
        <end position="411"/>
    </location>
</feature>
<dbReference type="FunFam" id="3.30.200.20:FF:000661">
    <property type="entry name" value="Serine-threonine protein kinase plant-type"/>
    <property type="match status" value="1"/>
</dbReference>
<dbReference type="Pfam" id="PF00560">
    <property type="entry name" value="LRR_1"/>
    <property type="match status" value="1"/>
</dbReference>
<keyword evidence="5" id="KW-0433">Leucine-rich repeat</keyword>
<keyword evidence="10" id="KW-0418">Kinase</keyword>
<evidence type="ECO:0000256" key="11">
    <source>
        <dbReference type="ARBA" id="ARBA00022840"/>
    </source>
</evidence>
<feature type="transmembrane region" description="Helical" evidence="18">
    <location>
        <begin position="163"/>
        <end position="183"/>
    </location>
</feature>
<evidence type="ECO:0000256" key="5">
    <source>
        <dbReference type="ARBA" id="ARBA00022614"/>
    </source>
</evidence>
<evidence type="ECO:0000256" key="3">
    <source>
        <dbReference type="ARBA" id="ARBA00012513"/>
    </source>
</evidence>
<dbReference type="SUPFAM" id="SSF52058">
    <property type="entry name" value="L domain-like"/>
    <property type="match status" value="1"/>
</dbReference>
<dbReference type="InterPro" id="IPR001611">
    <property type="entry name" value="Leu-rich_rpt"/>
</dbReference>
<dbReference type="SUPFAM" id="SSF56112">
    <property type="entry name" value="Protein kinase-like (PK-like)"/>
    <property type="match status" value="1"/>
</dbReference>
<reference evidence="20 21" key="1">
    <citation type="journal article" date="2018" name="Nat. Genet.">
        <title>The Rosa genome provides new insights in the design of modern roses.</title>
        <authorList>
            <person name="Bendahmane M."/>
        </authorList>
    </citation>
    <scope>NUCLEOTIDE SEQUENCE [LARGE SCALE GENOMIC DNA]</scope>
    <source>
        <strain evidence="21">cv. Old Blush</strain>
    </source>
</reference>
<name>A0A2P6PKY2_ROSCH</name>
<evidence type="ECO:0000313" key="21">
    <source>
        <dbReference type="Proteomes" id="UP000238479"/>
    </source>
</evidence>
<evidence type="ECO:0000256" key="12">
    <source>
        <dbReference type="ARBA" id="ARBA00022989"/>
    </source>
</evidence>
<dbReference type="EMBL" id="PDCK01000044">
    <property type="protein sequence ID" value="PRQ22579.1"/>
    <property type="molecule type" value="Genomic_DNA"/>
</dbReference>
<evidence type="ECO:0000256" key="1">
    <source>
        <dbReference type="ARBA" id="ARBA00004167"/>
    </source>
</evidence>
<evidence type="ECO:0000256" key="2">
    <source>
        <dbReference type="ARBA" id="ARBA00009592"/>
    </source>
</evidence>
<dbReference type="InterPro" id="IPR001245">
    <property type="entry name" value="Ser-Thr/Tyr_kinase_cat_dom"/>
</dbReference>
<gene>
    <name evidence="20" type="ORF">RchiOBHm_Chr6g0251871</name>
</gene>
<dbReference type="PANTHER" id="PTHR27008:SF585">
    <property type="entry name" value="PROTEIN KINASE DOMAIN-CONTAINING PROTEIN"/>
    <property type="match status" value="1"/>
</dbReference>
<evidence type="ECO:0000259" key="19">
    <source>
        <dbReference type="PROSITE" id="PS50011"/>
    </source>
</evidence>
<evidence type="ECO:0000256" key="15">
    <source>
        <dbReference type="ARBA" id="ARBA00047899"/>
    </source>
</evidence>
<keyword evidence="4" id="KW-0723">Serine/threonine-protein kinase</keyword>
<dbReference type="Pfam" id="PF07714">
    <property type="entry name" value="PK_Tyr_Ser-Thr"/>
    <property type="match status" value="1"/>
</dbReference>
<comment type="caution">
    <text evidence="20">The sequence shown here is derived from an EMBL/GenBank/DDBJ whole genome shotgun (WGS) entry which is preliminary data.</text>
</comment>
<keyword evidence="21" id="KW-1185">Reference proteome</keyword>
<dbReference type="PRINTS" id="PR00019">
    <property type="entry name" value="LEURICHRPT"/>
</dbReference>
<organism evidence="20 21">
    <name type="scientific">Rosa chinensis</name>
    <name type="common">China rose</name>
    <dbReference type="NCBI Taxonomy" id="74649"/>
    <lineage>
        <taxon>Eukaryota</taxon>
        <taxon>Viridiplantae</taxon>
        <taxon>Streptophyta</taxon>
        <taxon>Embryophyta</taxon>
        <taxon>Tracheophyta</taxon>
        <taxon>Spermatophyta</taxon>
        <taxon>Magnoliopsida</taxon>
        <taxon>eudicotyledons</taxon>
        <taxon>Gunneridae</taxon>
        <taxon>Pentapetalae</taxon>
        <taxon>rosids</taxon>
        <taxon>fabids</taxon>
        <taxon>Rosales</taxon>
        <taxon>Rosaceae</taxon>
        <taxon>Rosoideae</taxon>
        <taxon>Rosoideae incertae sedis</taxon>
        <taxon>Rosa</taxon>
    </lineage>
</organism>
<dbReference type="InterPro" id="IPR011009">
    <property type="entry name" value="Kinase-like_dom_sf"/>
</dbReference>
<keyword evidence="7 18" id="KW-0812">Transmembrane</keyword>
<keyword evidence="9 17" id="KW-0547">Nucleotide-binding</keyword>
<dbReference type="EC" id="2.7.11.1" evidence="3"/>
<comment type="similarity">
    <text evidence="2">Belongs to the RLP family.</text>
</comment>
<accession>A0A2P6PKY2</accession>
<proteinExistence type="inferred from homology"/>
<dbReference type="FunFam" id="3.80.10.10:FF:000111">
    <property type="entry name" value="LRR receptor-like serine/threonine-protein kinase ERECTA"/>
    <property type="match status" value="1"/>
</dbReference>
<dbReference type="PANTHER" id="PTHR27008">
    <property type="entry name" value="OS04G0122200 PROTEIN"/>
    <property type="match status" value="1"/>
</dbReference>
<evidence type="ECO:0000256" key="18">
    <source>
        <dbReference type="SAM" id="Phobius"/>
    </source>
</evidence>
<dbReference type="InterPro" id="IPR051809">
    <property type="entry name" value="Plant_receptor-like_S/T_kinase"/>
</dbReference>
<sequence length="411" mass="45226">MHYNTLQGYIPDELCQLENLVDLFLGGNQLSDSIPSCLDVSYNQLSGSIPSSVGSLLNLVNLSLVHNNLEGLNPSSFATCVSLERLDLSHNSFIGVIPKSLKALSHLKYLNLSSNRLQGEIPISGPFKNFSAESFVLNQGLCGASQFQVPPCRRKTCMSILKYVIQGILSVILLVTSIFWMLVLCRKKNATNAAAHTILTPQVLWRRVSYLELLSATDGFNESNLLGTGGFGSVYKGTLLDGIDVAIKVFNLELEGAFTSFEVECEVLSNVRHRNLVKVISCCSQIDFKGLILNYMPNGSLEKWLYSQNSSLNIMQRLDIMIDVASALEYLHQGYEVPIVHCELKPSNILLDDDMVAHVANFGIARLLGGGDSMTQTMTLATIGYIRAGRFHPTDRETGLIRTETCHSGRV</sequence>
<protein>
    <recommendedName>
        <fullName evidence="3">non-specific serine/threonine protein kinase</fullName>
        <ecNumber evidence="3">2.7.11.1</ecNumber>
    </recommendedName>
</protein>
<evidence type="ECO:0000256" key="10">
    <source>
        <dbReference type="ARBA" id="ARBA00022777"/>
    </source>
</evidence>
<evidence type="ECO:0000256" key="13">
    <source>
        <dbReference type="ARBA" id="ARBA00023136"/>
    </source>
</evidence>
<keyword evidence="6 20" id="KW-0808">Transferase</keyword>
<dbReference type="Gene3D" id="1.10.510.10">
    <property type="entry name" value="Transferase(Phosphotransferase) domain 1"/>
    <property type="match status" value="1"/>
</dbReference>
<evidence type="ECO:0000256" key="9">
    <source>
        <dbReference type="ARBA" id="ARBA00022741"/>
    </source>
</evidence>
<evidence type="ECO:0000256" key="4">
    <source>
        <dbReference type="ARBA" id="ARBA00022527"/>
    </source>
</evidence>
<dbReference type="InterPro" id="IPR000719">
    <property type="entry name" value="Prot_kinase_dom"/>
</dbReference>
<dbReference type="Pfam" id="PF13855">
    <property type="entry name" value="LRR_8"/>
    <property type="match status" value="1"/>
</dbReference>
<dbReference type="GO" id="GO:0004674">
    <property type="term" value="F:protein serine/threonine kinase activity"/>
    <property type="evidence" value="ECO:0007669"/>
    <property type="project" value="UniProtKB-KW"/>
</dbReference>
<evidence type="ECO:0000313" key="20">
    <source>
        <dbReference type="EMBL" id="PRQ22579.1"/>
    </source>
</evidence>
<evidence type="ECO:0000256" key="7">
    <source>
        <dbReference type="ARBA" id="ARBA00022692"/>
    </source>
</evidence>